<dbReference type="RefSeq" id="WP_367638947.1">
    <property type="nucleotide sequence ID" value="NZ_JBFNQN010000009.1"/>
</dbReference>
<evidence type="ECO:0000313" key="2">
    <source>
        <dbReference type="Proteomes" id="UP001555826"/>
    </source>
</evidence>
<protein>
    <submittedName>
        <fullName evidence="1">L-rhamnose mutarotase</fullName>
    </submittedName>
</protein>
<gene>
    <name evidence="1" type="ORF">AB1207_13735</name>
</gene>
<organism evidence="1 2">
    <name type="scientific">Kineococcus endophyticus</name>
    <dbReference type="NCBI Taxonomy" id="1181883"/>
    <lineage>
        <taxon>Bacteria</taxon>
        <taxon>Bacillati</taxon>
        <taxon>Actinomycetota</taxon>
        <taxon>Actinomycetes</taxon>
        <taxon>Kineosporiales</taxon>
        <taxon>Kineosporiaceae</taxon>
        <taxon>Kineococcus</taxon>
    </lineage>
</organism>
<proteinExistence type="predicted"/>
<comment type="caution">
    <text evidence="1">The sequence shown here is derived from an EMBL/GenBank/DDBJ whole genome shotgun (WGS) entry which is preliminary data.</text>
</comment>
<dbReference type="Proteomes" id="UP001555826">
    <property type="component" value="Unassembled WGS sequence"/>
</dbReference>
<name>A0ABV3P852_9ACTN</name>
<reference evidence="1 2" key="1">
    <citation type="submission" date="2024-07" db="EMBL/GenBank/DDBJ databases">
        <authorList>
            <person name="Thanompreechachai J."/>
            <person name="Duangmal K."/>
        </authorList>
    </citation>
    <scope>NUCLEOTIDE SEQUENCE [LARGE SCALE GENOMIC DNA]</scope>
    <source>
        <strain evidence="1 2">KCTC 19886</strain>
    </source>
</reference>
<accession>A0ABV3P852</accession>
<dbReference type="EMBL" id="JBFNQN010000009">
    <property type="protein sequence ID" value="MEW9265814.1"/>
    <property type="molecule type" value="Genomic_DNA"/>
</dbReference>
<dbReference type="InterPro" id="IPR011008">
    <property type="entry name" value="Dimeric_a/b-barrel"/>
</dbReference>
<dbReference type="Gene3D" id="3.30.70.100">
    <property type="match status" value="1"/>
</dbReference>
<dbReference type="InterPro" id="IPR008000">
    <property type="entry name" value="Rham/fucose_mutarotase"/>
</dbReference>
<sequence>MERTLHTRLHADALEAYDTLHAQVPADLLQALADAGVRDWRIWRDGRDVFHWLDVEDYQAMRAHLRDHPANIAWQARVTPLQTTPDDYSGDDEGLPFVWGFREQRAAAQQD</sequence>
<keyword evidence="2" id="KW-1185">Reference proteome</keyword>
<dbReference type="SUPFAM" id="SSF54909">
    <property type="entry name" value="Dimeric alpha+beta barrel"/>
    <property type="match status" value="1"/>
</dbReference>
<evidence type="ECO:0000313" key="1">
    <source>
        <dbReference type="EMBL" id="MEW9265814.1"/>
    </source>
</evidence>
<dbReference type="Pfam" id="PF05336">
    <property type="entry name" value="rhaM"/>
    <property type="match status" value="1"/>
</dbReference>